<organism evidence="2">
    <name type="scientific">viral metagenome</name>
    <dbReference type="NCBI Taxonomy" id="1070528"/>
    <lineage>
        <taxon>unclassified sequences</taxon>
        <taxon>metagenomes</taxon>
        <taxon>organismal metagenomes</taxon>
    </lineage>
</organism>
<dbReference type="InterPro" id="IPR029044">
    <property type="entry name" value="Nucleotide-diphossugar_trans"/>
</dbReference>
<dbReference type="EMBL" id="MN739084">
    <property type="protein sequence ID" value="QHS87635.1"/>
    <property type="molecule type" value="Genomic_DNA"/>
</dbReference>
<accession>A0A6C0B5W8</accession>
<evidence type="ECO:0000313" key="2">
    <source>
        <dbReference type="EMBL" id="QHS87635.1"/>
    </source>
</evidence>
<dbReference type="Gene3D" id="3.90.550.10">
    <property type="entry name" value="Spore Coat Polysaccharide Biosynthesis Protein SpsA, Chain A"/>
    <property type="match status" value="1"/>
</dbReference>
<proteinExistence type="predicted"/>
<dbReference type="Pfam" id="PF00535">
    <property type="entry name" value="Glycos_transf_2"/>
    <property type="match status" value="1"/>
</dbReference>
<dbReference type="InterPro" id="IPR050834">
    <property type="entry name" value="Glycosyltransf_2"/>
</dbReference>
<evidence type="ECO:0000259" key="1">
    <source>
        <dbReference type="Pfam" id="PF00535"/>
    </source>
</evidence>
<dbReference type="AlphaFoldDB" id="A0A6C0B5W8"/>
<dbReference type="InterPro" id="IPR001173">
    <property type="entry name" value="Glyco_trans_2-like"/>
</dbReference>
<name>A0A6C0B5W8_9ZZZZ</name>
<dbReference type="PANTHER" id="PTHR43685">
    <property type="entry name" value="GLYCOSYLTRANSFERASE"/>
    <property type="match status" value="1"/>
</dbReference>
<reference evidence="2" key="1">
    <citation type="journal article" date="2020" name="Nature">
        <title>Giant virus diversity and host interactions through global metagenomics.</title>
        <authorList>
            <person name="Schulz F."/>
            <person name="Roux S."/>
            <person name="Paez-Espino D."/>
            <person name="Jungbluth S."/>
            <person name="Walsh D.A."/>
            <person name="Denef V.J."/>
            <person name="McMahon K.D."/>
            <person name="Konstantinidis K.T."/>
            <person name="Eloe-Fadrosh E.A."/>
            <person name="Kyrpides N.C."/>
            <person name="Woyke T."/>
        </authorList>
    </citation>
    <scope>NUCLEOTIDE SEQUENCE</scope>
    <source>
        <strain evidence="2">GVMAG-M-3300010157-4</strain>
    </source>
</reference>
<dbReference type="SUPFAM" id="SSF53448">
    <property type="entry name" value="Nucleotide-diphospho-sugar transferases"/>
    <property type="match status" value="1"/>
</dbReference>
<feature type="domain" description="Glycosyltransferase 2-like" evidence="1">
    <location>
        <begin position="1"/>
        <end position="118"/>
    </location>
</feature>
<sequence length="210" mass="24882">MPIYNGIEYIDESVSSILAQTYTEWELIIGVNGHEPMSIVYLIAKKYEKRGNIRVLDLHNVRGKSNALNEMMKYCKYDYVALLDVDDIWEPSKLMVQSEYMNKYDVIGTNCVYFGNQNLVPKLPLGDLKSFDFFDYNPIINSSVLIRKELCWWDPRFEVEDYELWLRLRKNGKTFYNVETILTKHRIHLLSAFNTRDHSAQINEIKRIHR</sequence>
<dbReference type="PANTHER" id="PTHR43685:SF2">
    <property type="entry name" value="GLYCOSYLTRANSFERASE 2-LIKE DOMAIN-CONTAINING PROTEIN"/>
    <property type="match status" value="1"/>
</dbReference>
<protein>
    <recommendedName>
        <fullName evidence="1">Glycosyltransferase 2-like domain-containing protein</fullName>
    </recommendedName>
</protein>